<evidence type="ECO:0000313" key="2">
    <source>
        <dbReference type="EMBL" id="KAL3799660.1"/>
    </source>
</evidence>
<evidence type="ECO:0000256" key="1">
    <source>
        <dbReference type="SAM" id="MobiDB-lite"/>
    </source>
</evidence>
<feature type="region of interest" description="Disordered" evidence="1">
    <location>
        <begin position="178"/>
        <end position="202"/>
    </location>
</feature>
<dbReference type="AlphaFoldDB" id="A0ABD3QH27"/>
<gene>
    <name evidence="2" type="ORF">ACHAW5_004309</name>
</gene>
<keyword evidence="3" id="KW-1185">Reference proteome</keyword>
<protein>
    <submittedName>
        <fullName evidence="2">Uncharacterized protein</fullName>
    </submittedName>
</protein>
<organism evidence="2 3">
    <name type="scientific">Stephanodiscus triporus</name>
    <dbReference type="NCBI Taxonomy" id="2934178"/>
    <lineage>
        <taxon>Eukaryota</taxon>
        <taxon>Sar</taxon>
        <taxon>Stramenopiles</taxon>
        <taxon>Ochrophyta</taxon>
        <taxon>Bacillariophyta</taxon>
        <taxon>Coscinodiscophyceae</taxon>
        <taxon>Thalassiosirophycidae</taxon>
        <taxon>Stephanodiscales</taxon>
        <taxon>Stephanodiscaceae</taxon>
        <taxon>Stephanodiscus</taxon>
    </lineage>
</organism>
<dbReference type="PANTHER" id="PTHR13132">
    <property type="entry name" value="ALPHA- 1,6 -FUCOSYLTRANSFERASE"/>
    <property type="match status" value="1"/>
</dbReference>
<accession>A0ABD3QH27</accession>
<dbReference type="Gene3D" id="3.40.50.11350">
    <property type="match status" value="1"/>
</dbReference>
<proteinExistence type="predicted"/>
<dbReference type="EMBL" id="JALLAZ020000241">
    <property type="protein sequence ID" value="KAL3799660.1"/>
    <property type="molecule type" value="Genomic_DNA"/>
</dbReference>
<evidence type="ECO:0000313" key="3">
    <source>
        <dbReference type="Proteomes" id="UP001530315"/>
    </source>
</evidence>
<name>A0ABD3QH27_9STRA</name>
<dbReference type="Proteomes" id="UP001530315">
    <property type="component" value="Unassembled WGS sequence"/>
</dbReference>
<dbReference type="PANTHER" id="PTHR13132:SF29">
    <property type="entry name" value="ALPHA-(1,6)-FUCOSYLTRANSFERASE"/>
    <property type="match status" value="1"/>
</dbReference>
<reference evidence="2 3" key="1">
    <citation type="submission" date="2024-10" db="EMBL/GenBank/DDBJ databases">
        <title>Updated reference genomes for cyclostephanoid diatoms.</title>
        <authorList>
            <person name="Roberts W.R."/>
            <person name="Alverson A.J."/>
        </authorList>
    </citation>
    <scope>NUCLEOTIDE SEQUENCE [LARGE SCALE GENOMIC DNA]</scope>
    <source>
        <strain evidence="2 3">AJA276-08</strain>
    </source>
</reference>
<comment type="caution">
    <text evidence="2">The sequence shown here is derived from an EMBL/GenBank/DDBJ whole genome shotgun (WGS) entry which is preliminary data.</text>
</comment>
<sequence length="573" mass="63881">MSSSRRRPPVASVLVLVVGAAVVSRLLLPPRVVVVVDDERRRRRRLLYSGGNPMYWDAQRERYANLQSSRDIDPSVEARARDRAFAGDGGDDGRGGEGEGPCSRVFLYLPEFFADHGHGSQVQLYVMSSTISTYMDRAMIVLDPPLLSGIDDDVLDSDDTGGSQFGCPIDAIRGDSRMRSAAVPGAATSSSSSSPRRRDMREDFPTGFSRLIHHPAWLSRGCDVPCAGTYDYVDWRRMATSQPATYGTGDDLLEVRCANPDGTIANVVVAGGATIRKYNRANADVMIRDRPSPRSYRWATNLGATPVEANRFSNVYDDRRAWDYLLGLMNRAGMLRFQPWIARDVERLLLSFDLPYRDVEYDAIHVRRGDKLAVEARAEVERYWRENGHDDMDRLPTDYVPFAHYLAGWDGPETCPTDDGGRPTIVRHHVYVATDDPAVVRGEIEALPNRVGPNVVLWNGCHELTFYFNPTNADAYHLNGDGEGGFRSQREDTCLARYHRNIVSIADMFLLCRARTFIGEYNSNWGRVIRTMRVRLNPTGGGGDDASAPGGPLTYTLDTRIAWGSDRERSPGS</sequence>